<evidence type="ECO:0000256" key="6">
    <source>
        <dbReference type="ARBA" id="ARBA00022553"/>
    </source>
</evidence>
<dbReference type="InterPro" id="IPR005467">
    <property type="entry name" value="His_kinase_dom"/>
</dbReference>
<dbReference type="SUPFAM" id="SSF103190">
    <property type="entry name" value="Sensory domain-like"/>
    <property type="match status" value="1"/>
</dbReference>
<keyword evidence="20" id="KW-1185">Reference proteome</keyword>
<dbReference type="Pfam" id="PF02518">
    <property type="entry name" value="HATPase_c"/>
    <property type="match status" value="1"/>
</dbReference>
<evidence type="ECO:0000256" key="8">
    <source>
        <dbReference type="ARBA" id="ARBA00022692"/>
    </source>
</evidence>
<dbReference type="Pfam" id="PF02743">
    <property type="entry name" value="dCache_1"/>
    <property type="match status" value="1"/>
</dbReference>
<dbReference type="RefSeq" id="WP_094509958.1">
    <property type="nucleotide sequence ID" value="NZ_JBHEEK010000030.1"/>
</dbReference>
<keyword evidence="13" id="KW-0902">Two-component regulatory system</keyword>
<dbReference type="OrthoDB" id="7568856at2"/>
<evidence type="ECO:0000256" key="4">
    <source>
        <dbReference type="ARBA" id="ARBA00022475"/>
    </source>
</evidence>
<dbReference type="GO" id="GO:0005886">
    <property type="term" value="C:plasma membrane"/>
    <property type="evidence" value="ECO:0007669"/>
    <property type="project" value="UniProtKB-SubCell"/>
</dbReference>
<dbReference type="InterPro" id="IPR036890">
    <property type="entry name" value="HATPase_C_sf"/>
</dbReference>
<dbReference type="EC" id="2.7.13.3" evidence="3"/>
<reference evidence="19 20" key="1">
    <citation type="submission" date="2017-07" db="EMBL/GenBank/DDBJ databases">
        <title>Phylogenetic study on the rhizospheric bacterium Ochrobactrum sp. A44.</title>
        <authorList>
            <person name="Krzyzanowska D.M."/>
            <person name="Ossowicki A."/>
            <person name="Rajewska M."/>
            <person name="Maciag T."/>
            <person name="Kaczynski Z."/>
            <person name="Czerwicka M."/>
            <person name="Jafra S."/>
        </authorList>
    </citation>
    <scope>NUCLEOTIDE SEQUENCE [LARGE SCALE GENOMIC DNA]</scope>
    <source>
        <strain evidence="19 20">DSM 7216</strain>
    </source>
</reference>
<evidence type="ECO:0000313" key="20">
    <source>
        <dbReference type="Proteomes" id="UP000215590"/>
    </source>
</evidence>
<feature type="domain" description="Histidine kinase" evidence="18">
    <location>
        <begin position="391"/>
        <end position="604"/>
    </location>
</feature>
<keyword evidence="9" id="KW-0547">Nucleotide-binding</keyword>
<dbReference type="SMART" id="SM00388">
    <property type="entry name" value="HisKA"/>
    <property type="match status" value="1"/>
</dbReference>
<protein>
    <recommendedName>
        <fullName evidence="16">C4-dicarboxylate transport sensor protein DctB</fullName>
        <ecNumber evidence="3">2.7.13.3</ecNumber>
    </recommendedName>
</protein>
<evidence type="ECO:0000256" key="7">
    <source>
        <dbReference type="ARBA" id="ARBA00022679"/>
    </source>
</evidence>
<dbReference type="Proteomes" id="UP000215590">
    <property type="component" value="Unassembled WGS sequence"/>
</dbReference>
<keyword evidence="11" id="KW-0067">ATP-binding</keyword>
<evidence type="ECO:0000256" key="12">
    <source>
        <dbReference type="ARBA" id="ARBA00022989"/>
    </source>
</evidence>
<comment type="catalytic activity">
    <reaction evidence="1">
        <text>ATP + protein L-histidine = ADP + protein N-phospho-L-histidine.</text>
        <dbReference type="EC" id="2.7.13.3"/>
    </reaction>
</comment>
<dbReference type="AlphaFoldDB" id="A0A256EZW3"/>
<evidence type="ECO:0000256" key="11">
    <source>
        <dbReference type="ARBA" id="ARBA00022840"/>
    </source>
</evidence>
<dbReference type="InterPro" id="IPR003661">
    <property type="entry name" value="HisK_dim/P_dom"/>
</dbReference>
<dbReference type="SUPFAM" id="SSF55874">
    <property type="entry name" value="ATPase domain of HSP90 chaperone/DNA topoisomerase II/histidine kinase"/>
    <property type="match status" value="1"/>
</dbReference>
<dbReference type="PROSITE" id="PS50109">
    <property type="entry name" value="HIS_KIN"/>
    <property type="match status" value="1"/>
</dbReference>
<dbReference type="InterPro" id="IPR017055">
    <property type="entry name" value="Sig_transdc_His_kinase_DctB"/>
</dbReference>
<evidence type="ECO:0000256" key="17">
    <source>
        <dbReference type="SAM" id="Phobius"/>
    </source>
</evidence>
<keyword evidence="6" id="KW-0597">Phosphoprotein</keyword>
<dbReference type="SUPFAM" id="SSF47384">
    <property type="entry name" value="Homodimeric domain of signal transducing histidine kinase"/>
    <property type="match status" value="1"/>
</dbReference>
<dbReference type="Gene3D" id="3.30.450.20">
    <property type="entry name" value="PAS domain"/>
    <property type="match status" value="2"/>
</dbReference>
<dbReference type="InterPro" id="IPR036097">
    <property type="entry name" value="HisK_dim/P_sf"/>
</dbReference>
<comment type="subcellular location">
    <subcellularLocation>
        <location evidence="2">Cell inner membrane</location>
        <topology evidence="2">Multi-pass membrane protein</topology>
    </subcellularLocation>
</comment>
<dbReference type="Pfam" id="PF00512">
    <property type="entry name" value="HisKA"/>
    <property type="match status" value="1"/>
</dbReference>
<keyword evidence="4" id="KW-1003">Cell membrane</keyword>
<dbReference type="PRINTS" id="PR00344">
    <property type="entry name" value="BCTRLSENSOR"/>
</dbReference>
<evidence type="ECO:0000256" key="1">
    <source>
        <dbReference type="ARBA" id="ARBA00000085"/>
    </source>
</evidence>
<keyword evidence="7" id="KW-0808">Transferase</keyword>
<evidence type="ECO:0000256" key="15">
    <source>
        <dbReference type="ARBA" id="ARBA00059004"/>
    </source>
</evidence>
<sequence>MIKNWRLDWLTLAILAFLLSILIAVFGTKHMMSSALHGLHQRGTNTLGLAAAALAGQLARYEKLPPLIAEHDTIQNLIRDPDRANVEAVNKYLRSINTLLESSDIYLMDEKGITIAASNYIEARPFIGENFDYRPYFYDAIAGNSGRFFALGTTSGKRGYYFSSPVMIDGQPRGVLAFKVDMDVIEQSWHGSDFEIIVTDPESIIFMSGRSEWLFKSIGPLSADQIARTATTRRYAETPLVEIPVQSTRTAQGDTLLEMNDTNRLIEYLILSEEMADAGWTVSVLLTTRSARNQAYTSVLALLLLVGFGAMAIAIFLQNRTRLAERLAAQREIKEQLEFRVSARTVELADANKKLATEVDERRATERQLRQTQVELVHAGKLAALGQMSAALSHEFNQPLAAVRAYAEVSGLMLDQGRDRDAKAGLDRILKVVERMTSISKHLRNFARRPRKKLRPVKVQDVIRDTKEIISWRLSVGKVDLSLEPQNEAVWVVADSVRLQQVLVNIISNAADAVEGQETRFIGVSLRAQDDKVLIYITDNGPGVPDAIAARIYDPFFSTKGVGKGLGLGLSISYNIVKDFNGELSVRNLPEGGAEFCISLDKALPPAEEETGKDI</sequence>
<dbReference type="InterPro" id="IPR004358">
    <property type="entry name" value="Sig_transdc_His_kin-like_C"/>
</dbReference>
<evidence type="ECO:0000256" key="16">
    <source>
        <dbReference type="ARBA" id="ARBA00073143"/>
    </source>
</evidence>
<evidence type="ECO:0000256" key="5">
    <source>
        <dbReference type="ARBA" id="ARBA00022519"/>
    </source>
</evidence>
<comment type="caution">
    <text evidence="19">The sequence shown here is derived from an EMBL/GenBank/DDBJ whole genome shotgun (WGS) entry which is preliminary data.</text>
</comment>
<gene>
    <name evidence="19" type="ORF">CEV31_4082</name>
</gene>
<keyword evidence="5" id="KW-0997">Cell inner membrane</keyword>
<evidence type="ECO:0000256" key="9">
    <source>
        <dbReference type="ARBA" id="ARBA00022741"/>
    </source>
</evidence>
<evidence type="ECO:0000313" key="19">
    <source>
        <dbReference type="EMBL" id="OYR07966.1"/>
    </source>
</evidence>
<dbReference type="FunFam" id="3.30.450.20:FF:000127">
    <property type="entry name" value="C4-dicarboxylate transport sensor protein"/>
    <property type="match status" value="1"/>
</dbReference>
<dbReference type="Gene3D" id="6.10.250.3020">
    <property type="match status" value="1"/>
</dbReference>
<dbReference type="InterPro" id="IPR033479">
    <property type="entry name" value="dCache_1"/>
</dbReference>
<feature type="transmembrane region" description="Helical" evidence="17">
    <location>
        <begin position="295"/>
        <end position="317"/>
    </location>
</feature>
<keyword evidence="8 17" id="KW-0812">Transmembrane</keyword>
<dbReference type="InterPro" id="IPR029151">
    <property type="entry name" value="Sensor-like_sf"/>
</dbReference>
<dbReference type="PANTHER" id="PTHR43065:SF46">
    <property type="entry name" value="C4-DICARBOXYLATE TRANSPORT SENSOR PROTEIN DCTB"/>
    <property type="match status" value="1"/>
</dbReference>
<dbReference type="EMBL" id="NNRJ01000073">
    <property type="protein sequence ID" value="OYR07966.1"/>
    <property type="molecule type" value="Genomic_DNA"/>
</dbReference>
<evidence type="ECO:0000256" key="2">
    <source>
        <dbReference type="ARBA" id="ARBA00004429"/>
    </source>
</evidence>
<dbReference type="GO" id="GO:0000155">
    <property type="term" value="F:phosphorelay sensor kinase activity"/>
    <property type="evidence" value="ECO:0007669"/>
    <property type="project" value="InterPro"/>
</dbReference>
<dbReference type="InterPro" id="IPR003594">
    <property type="entry name" value="HATPase_dom"/>
</dbReference>
<proteinExistence type="predicted"/>
<comment type="function">
    <text evidence="15">Member of the two-component regulatory system DctB/DctD involved in the transport of C4-dicarboxylates. DctB functions as a membrane-associated protein kinase that phosphorylates DctD in response to environmental signals.</text>
</comment>
<keyword evidence="10 19" id="KW-0418">Kinase</keyword>
<dbReference type="Gene3D" id="1.10.287.130">
    <property type="match status" value="1"/>
</dbReference>
<evidence type="ECO:0000256" key="10">
    <source>
        <dbReference type="ARBA" id="ARBA00022777"/>
    </source>
</evidence>
<dbReference type="Gene3D" id="3.30.565.10">
    <property type="entry name" value="Histidine kinase-like ATPase, C-terminal domain"/>
    <property type="match status" value="1"/>
</dbReference>
<evidence type="ECO:0000256" key="13">
    <source>
        <dbReference type="ARBA" id="ARBA00023012"/>
    </source>
</evidence>
<evidence type="ECO:0000259" key="18">
    <source>
        <dbReference type="PROSITE" id="PS50109"/>
    </source>
</evidence>
<keyword evidence="14 17" id="KW-0472">Membrane</keyword>
<evidence type="ECO:0000256" key="14">
    <source>
        <dbReference type="ARBA" id="ARBA00023136"/>
    </source>
</evidence>
<dbReference type="PIRSF" id="PIRSF036431">
    <property type="entry name" value="STHK_DctB"/>
    <property type="match status" value="1"/>
</dbReference>
<dbReference type="CDD" id="cd00082">
    <property type="entry name" value="HisKA"/>
    <property type="match status" value="1"/>
</dbReference>
<dbReference type="PANTHER" id="PTHR43065">
    <property type="entry name" value="SENSOR HISTIDINE KINASE"/>
    <property type="match status" value="1"/>
</dbReference>
<dbReference type="FunFam" id="1.10.287.130:FF:000049">
    <property type="entry name" value="C4-dicarboxylate transport sensor protein DctB"/>
    <property type="match status" value="1"/>
</dbReference>
<dbReference type="SMART" id="SM00387">
    <property type="entry name" value="HATPase_c"/>
    <property type="match status" value="1"/>
</dbReference>
<dbReference type="GO" id="GO:0005524">
    <property type="term" value="F:ATP binding"/>
    <property type="evidence" value="ECO:0007669"/>
    <property type="project" value="UniProtKB-KW"/>
</dbReference>
<accession>A0A256EZW3</accession>
<organism evidence="19 20">
    <name type="scientific">Brucella thiophenivorans</name>
    <dbReference type="NCBI Taxonomy" id="571255"/>
    <lineage>
        <taxon>Bacteria</taxon>
        <taxon>Pseudomonadati</taxon>
        <taxon>Pseudomonadota</taxon>
        <taxon>Alphaproteobacteria</taxon>
        <taxon>Hyphomicrobiales</taxon>
        <taxon>Brucellaceae</taxon>
        <taxon>Brucella/Ochrobactrum group</taxon>
        <taxon>Brucella</taxon>
    </lineage>
</organism>
<evidence type="ECO:0000256" key="3">
    <source>
        <dbReference type="ARBA" id="ARBA00012438"/>
    </source>
</evidence>
<name>A0A256EZW3_9HYPH</name>
<keyword evidence="12 17" id="KW-1133">Transmembrane helix</keyword>